<evidence type="ECO:0000256" key="5">
    <source>
        <dbReference type="ARBA" id="ARBA00023136"/>
    </source>
</evidence>
<feature type="transmembrane region" description="Helical" evidence="6">
    <location>
        <begin position="93"/>
        <end position="115"/>
    </location>
</feature>
<evidence type="ECO:0000313" key="8">
    <source>
        <dbReference type="Proteomes" id="UP000295008"/>
    </source>
</evidence>
<evidence type="ECO:0000256" key="6">
    <source>
        <dbReference type="SAM" id="Phobius"/>
    </source>
</evidence>
<evidence type="ECO:0000313" key="7">
    <source>
        <dbReference type="EMBL" id="TCL69892.1"/>
    </source>
</evidence>
<dbReference type="PANTHER" id="PTHR32196">
    <property type="entry name" value="ABC TRANSPORTER PERMEASE PROTEIN YPHD-RELATED-RELATED"/>
    <property type="match status" value="1"/>
</dbReference>
<keyword evidence="5 6" id="KW-0472">Membrane</keyword>
<evidence type="ECO:0000256" key="2">
    <source>
        <dbReference type="ARBA" id="ARBA00022475"/>
    </source>
</evidence>
<evidence type="ECO:0000256" key="4">
    <source>
        <dbReference type="ARBA" id="ARBA00022989"/>
    </source>
</evidence>
<evidence type="ECO:0000256" key="1">
    <source>
        <dbReference type="ARBA" id="ARBA00004651"/>
    </source>
</evidence>
<dbReference type="EMBL" id="SLUN01000011">
    <property type="protein sequence ID" value="TCL69892.1"/>
    <property type="molecule type" value="Genomic_DNA"/>
</dbReference>
<gene>
    <name evidence="7" type="ORF">EDC14_101113</name>
</gene>
<dbReference type="AlphaFoldDB" id="A0A4R1RVC3"/>
<dbReference type="OrthoDB" id="9813906at2"/>
<feature type="transmembrane region" description="Helical" evidence="6">
    <location>
        <begin position="48"/>
        <end position="81"/>
    </location>
</feature>
<feature type="transmembrane region" description="Helical" evidence="6">
    <location>
        <begin position="214"/>
        <end position="234"/>
    </location>
</feature>
<accession>A0A4R1RVC3</accession>
<feature type="transmembrane region" description="Helical" evidence="6">
    <location>
        <begin position="294"/>
        <end position="314"/>
    </location>
</feature>
<dbReference type="GO" id="GO:0022857">
    <property type="term" value="F:transmembrane transporter activity"/>
    <property type="evidence" value="ECO:0007669"/>
    <property type="project" value="InterPro"/>
</dbReference>
<dbReference type="NCBIfam" id="NF008630">
    <property type="entry name" value="PRK11618.1"/>
    <property type="match status" value="1"/>
</dbReference>
<reference evidence="7 8" key="1">
    <citation type="submission" date="2019-03" db="EMBL/GenBank/DDBJ databases">
        <title>Genomic Encyclopedia of Type Strains, Phase IV (KMG-IV): sequencing the most valuable type-strain genomes for metagenomic binning, comparative biology and taxonomic classification.</title>
        <authorList>
            <person name="Goeker M."/>
        </authorList>
    </citation>
    <scope>NUCLEOTIDE SEQUENCE [LARGE SCALE GENOMIC DNA]</scope>
    <source>
        <strain evidence="7 8">LX-B</strain>
    </source>
</reference>
<dbReference type="Proteomes" id="UP000295008">
    <property type="component" value="Unassembled WGS sequence"/>
</dbReference>
<organism evidence="7 8">
    <name type="scientific">Hydrogenispora ethanolica</name>
    <dbReference type="NCBI Taxonomy" id="1082276"/>
    <lineage>
        <taxon>Bacteria</taxon>
        <taxon>Bacillati</taxon>
        <taxon>Bacillota</taxon>
        <taxon>Hydrogenispora</taxon>
    </lineage>
</organism>
<feature type="transmembrane region" description="Helical" evidence="6">
    <location>
        <begin position="255"/>
        <end position="282"/>
    </location>
</feature>
<dbReference type="Pfam" id="PF02653">
    <property type="entry name" value="BPD_transp_2"/>
    <property type="match status" value="1"/>
</dbReference>
<feature type="transmembrane region" description="Helical" evidence="6">
    <location>
        <begin position="121"/>
        <end position="143"/>
    </location>
</feature>
<dbReference type="GO" id="GO:0005886">
    <property type="term" value="C:plasma membrane"/>
    <property type="evidence" value="ECO:0007669"/>
    <property type="project" value="UniProtKB-SubCell"/>
</dbReference>
<comment type="subcellular location">
    <subcellularLocation>
        <location evidence="1">Cell membrane</location>
        <topology evidence="1">Multi-pass membrane protein</topology>
    </subcellularLocation>
</comment>
<comment type="caution">
    <text evidence="7">The sequence shown here is derived from an EMBL/GenBank/DDBJ whole genome shotgun (WGS) entry which is preliminary data.</text>
</comment>
<keyword evidence="2" id="KW-1003">Cell membrane</keyword>
<name>A0A4R1RVC3_HYDET</name>
<proteinExistence type="predicted"/>
<dbReference type="CDD" id="cd06579">
    <property type="entry name" value="TM_PBP1_transp_AraH_like"/>
    <property type="match status" value="1"/>
</dbReference>
<keyword evidence="3 6" id="KW-0812">Transmembrane</keyword>
<feature type="transmembrane region" description="Helical" evidence="6">
    <location>
        <begin position="164"/>
        <end position="183"/>
    </location>
</feature>
<dbReference type="InterPro" id="IPR001851">
    <property type="entry name" value="ABC_transp_permease"/>
</dbReference>
<keyword evidence="4 6" id="KW-1133">Transmembrane helix</keyword>
<sequence length="336" mass="35670">MKITLKQNQIPLVATIAVWILLYIIASLRFPGMLSVNVLLNLFTDNSFLGICAIGITFVILSAGIDLSVGAMVGCTSIIIAVLVRDLHLHPGMAILIVLSFGIIYGGIVGSLIHFFDLPPFMVTLAGMFFARGMGFVISVNSIPLNHPFYDTLSNFGIPIGDGTLTFVALTFILITLLGIFLAHRTRFGRNAYAIGGNETSARLMGLEVGSTKIAIYAFSGLCSALAGAVYSLYTYSGNAWAGNGMEMDAIAAAVIGGTLLTGGVGYVFGTLIGVLILGVIQTYITFDGTLSSWWTKIAIGILLFIFIALQRFMSQASVLQKPKTATVTKGVKTTA</sequence>
<dbReference type="PANTHER" id="PTHR32196:SF63">
    <property type="entry name" value="INNER MEMBRANE ABC TRANSPORTER PERMEASE PROTEIN YJFF"/>
    <property type="match status" value="1"/>
</dbReference>
<protein>
    <submittedName>
        <fullName evidence="7">Monosaccharide ABC transporter membrane protein (CUT2 family)</fullName>
    </submittedName>
</protein>
<feature type="transmembrane region" description="Helical" evidence="6">
    <location>
        <begin position="12"/>
        <end position="28"/>
    </location>
</feature>
<keyword evidence="8" id="KW-1185">Reference proteome</keyword>
<evidence type="ECO:0000256" key="3">
    <source>
        <dbReference type="ARBA" id="ARBA00022692"/>
    </source>
</evidence>